<dbReference type="EMBL" id="SZNK01000001">
    <property type="protein sequence ID" value="TKI57241.1"/>
    <property type="molecule type" value="Genomic_DNA"/>
</dbReference>
<dbReference type="OrthoDB" id="2733241at2"/>
<dbReference type="Pfam" id="PF14107">
    <property type="entry name" value="DUF4280"/>
    <property type="match status" value="1"/>
</dbReference>
<name>A0A4U2YCU8_9BACL</name>
<evidence type="ECO:0000313" key="1">
    <source>
        <dbReference type="EMBL" id="TKI57241.1"/>
    </source>
</evidence>
<dbReference type="AlphaFoldDB" id="A0A4U2YCU8"/>
<gene>
    <name evidence="1" type="ORF">E8L90_18245</name>
</gene>
<dbReference type="InterPro" id="IPR025460">
    <property type="entry name" value="DUF4280"/>
</dbReference>
<reference evidence="1 2" key="1">
    <citation type="submission" date="2019-04" db="EMBL/GenBank/DDBJ databases">
        <title>Whole genome sequencing of Brevibacillus sp. TGS2-1.</title>
        <authorList>
            <person name="Choi A."/>
        </authorList>
    </citation>
    <scope>NUCLEOTIDE SEQUENCE [LARGE SCALE GENOMIC DNA]</scope>
    <source>
        <strain evidence="1 2">TGS2-1</strain>
    </source>
</reference>
<protein>
    <submittedName>
        <fullName evidence="1">DUF4280 domain-containing protein</fullName>
    </submittedName>
</protein>
<keyword evidence="2" id="KW-1185">Reference proteome</keyword>
<organism evidence="1 2">
    <name type="scientific">Brevibacillus antibioticus</name>
    <dbReference type="NCBI Taxonomy" id="2570228"/>
    <lineage>
        <taxon>Bacteria</taxon>
        <taxon>Bacillati</taxon>
        <taxon>Bacillota</taxon>
        <taxon>Bacilli</taxon>
        <taxon>Bacillales</taxon>
        <taxon>Paenibacillaceae</taxon>
        <taxon>Brevibacillus</taxon>
    </lineage>
</organism>
<sequence>MQEGPRYVVRGAKIRCNCGSHQRRINLPVSHGSYVNEKPMMNLEDYKPVENIAHFGICQSPTNQNNSIIYLIAEDGQNISGKPCTPTICAPWIKVKDDTKVAGKAALTTESLLICGYDGVIRFFSDGQHDE</sequence>
<dbReference type="Proteomes" id="UP000307841">
    <property type="component" value="Unassembled WGS sequence"/>
</dbReference>
<proteinExistence type="predicted"/>
<comment type="caution">
    <text evidence="1">The sequence shown here is derived from an EMBL/GenBank/DDBJ whole genome shotgun (WGS) entry which is preliminary data.</text>
</comment>
<accession>A0A4U2YCU8</accession>
<dbReference type="RefSeq" id="WP_137030685.1">
    <property type="nucleotide sequence ID" value="NZ_SZNK01000001.1"/>
</dbReference>
<evidence type="ECO:0000313" key="2">
    <source>
        <dbReference type="Proteomes" id="UP000307841"/>
    </source>
</evidence>